<dbReference type="PANTHER" id="PTHR32134">
    <property type="entry name" value="FNIP REPEAT-CONTAINING PROTEIN"/>
    <property type="match status" value="1"/>
</dbReference>
<comment type="caution">
    <text evidence="2">The sequence shown here is derived from an EMBL/GenBank/DDBJ whole genome shotgun (WGS) entry which is preliminary data.</text>
</comment>
<gene>
    <name evidence="2" type="ORF">CYY_003587</name>
</gene>
<name>A0A8J4PXH4_9MYCE</name>
<reference evidence="2" key="1">
    <citation type="submission" date="2020-01" db="EMBL/GenBank/DDBJ databases">
        <title>Development of genomics and gene disruption for Polysphondylium violaceum indicates a role for the polyketide synthase stlB in stalk morphogenesis.</title>
        <authorList>
            <person name="Narita B."/>
            <person name="Kawabe Y."/>
            <person name="Kin K."/>
            <person name="Saito T."/>
            <person name="Gibbs R."/>
            <person name="Kuspa A."/>
            <person name="Muzny D."/>
            <person name="Queller D."/>
            <person name="Richards S."/>
            <person name="Strassman J."/>
            <person name="Sucgang R."/>
            <person name="Worley K."/>
            <person name="Schaap P."/>
        </authorList>
    </citation>
    <scope>NUCLEOTIDE SEQUENCE</scope>
    <source>
        <strain evidence="2">QSvi11</strain>
    </source>
</reference>
<dbReference type="AlphaFoldDB" id="A0A8J4PXH4"/>
<dbReference type="Proteomes" id="UP000695562">
    <property type="component" value="Unassembled WGS sequence"/>
</dbReference>
<protein>
    <recommendedName>
        <fullName evidence="4">FNIP repeat-containing protein</fullName>
    </recommendedName>
</protein>
<sequence>MDNLFNALWRNKYLNDRVRLKKFENQKISIDYSYLEENYKHLLTLYTAINNKSNGDRDCNVSIDFKCSNPDQFAKFVKGEHTYLIDCLYLTTKEIDINLFHSDALLHITKLTLELDNYEKTRFDIPQQVTDLTLRGGHYAKNIINLPSGLKRLDADLYPINLNNLPSGLTSLSVKQSTLKLPKVFPSSLSTLALEWDTNEGHPVRQLPDSLTDLRMTLTVDDLPTFKVPYTGKDFPNAILIISDPAELEHLELYRWVSVIQLEYGFNNQKLDYKQIKSLETLDGSAETPIVPGVLPPQLECFSSYFYSQSLTSGLFSKHLKSLELDSFNRPLAVGVLPNTLTTLYMPSFTQAIGQPGIIPNRVTKLTLKDISLVSPGALPSSITDFNINFTMFPTPDNVIPNRVKTLGLTFASLNLMKGLSSPVQLPSSITHLHVSLPTLESIKPLLRLPTALKSLVLSNIKIEKDLIPNGCYYLSTTYNQPINDDALPPSLKKLKLNLPFNHNEVVNVPPSVDVLIVSLKKLRVNRDVVVKQFGVLCLKKKTE</sequence>
<accession>A0A8J4PXH4</accession>
<evidence type="ECO:0008006" key="4">
    <source>
        <dbReference type="Google" id="ProtNLM"/>
    </source>
</evidence>
<evidence type="ECO:0000313" key="2">
    <source>
        <dbReference type="EMBL" id="KAF2075110.1"/>
    </source>
</evidence>
<dbReference type="InterPro" id="IPR051251">
    <property type="entry name" value="STK_FNIP-Repeat"/>
</dbReference>
<dbReference type="PANTHER" id="PTHR32134:SF169">
    <property type="entry name" value="FNIP REPEAT-CONTAINING PROTEIN-RELATED"/>
    <property type="match status" value="1"/>
</dbReference>
<evidence type="ECO:0000313" key="3">
    <source>
        <dbReference type="Proteomes" id="UP000695562"/>
    </source>
</evidence>
<organism evidence="2 3">
    <name type="scientific">Polysphondylium violaceum</name>
    <dbReference type="NCBI Taxonomy" id="133409"/>
    <lineage>
        <taxon>Eukaryota</taxon>
        <taxon>Amoebozoa</taxon>
        <taxon>Evosea</taxon>
        <taxon>Eumycetozoa</taxon>
        <taxon>Dictyostelia</taxon>
        <taxon>Dictyosteliales</taxon>
        <taxon>Dictyosteliaceae</taxon>
        <taxon>Polysphondylium</taxon>
    </lineage>
</organism>
<keyword evidence="3" id="KW-1185">Reference proteome</keyword>
<evidence type="ECO:0000256" key="1">
    <source>
        <dbReference type="ARBA" id="ARBA00022737"/>
    </source>
</evidence>
<proteinExistence type="predicted"/>
<keyword evidence="1" id="KW-0677">Repeat</keyword>
<dbReference type="EMBL" id="AJWJ01000114">
    <property type="protein sequence ID" value="KAF2075110.1"/>
    <property type="molecule type" value="Genomic_DNA"/>
</dbReference>
<dbReference type="Pfam" id="PF05725">
    <property type="entry name" value="FNIP"/>
    <property type="match status" value="2"/>
</dbReference>
<dbReference type="OrthoDB" id="10290201at2759"/>
<dbReference type="InterPro" id="IPR008615">
    <property type="entry name" value="FNIP"/>
</dbReference>